<comment type="similarity">
    <text evidence="1">Belongs to the NAD(P)-dependent epimerase/dehydratase family.</text>
</comment>
<name>A0A0W8F1K1_9ZZZZ</name>
<dbReference type="CDD" id="cd05234">
    <property type="entry name" value="UDP_G4E_2_SDR_e"/>
    <property type="match status" value="1"/>
</dbReference>
<reference evidence="3" key="1">
    <citation type="journal article" date="2015" name="Proc. Natl. Acad. Sci. U.S.A.">
        <title>Networks of energetic and metabolic interactions define dynamics in microbial communities.</title>
        <authorList>
            <person name="Embree M."/>
            <person name="Liu J.K."/>
            <person name="Al-Bassam M.M."/>
            <person name="Zengler K."/>
        </authorList>
    </citation>
    <scope>NUCLEOTIDE SEQUENCE</scope>
</reference>
<dbReference type="Pfam" id="PF01370">
    <property type="entry name" value="Epimerase"/>
    <property type="match status" value="1"/>
</dbReference>
<dbReference type="GO" id="GO:0003978">
    <property type="term" value="F:UDP-glucose 4-epimerase activity"/>
    <property type="evidence" value="ECO:0007669"/>
    <property type="project" value="UniProtKB-EC"/>
</dbReference>
<evidence type="ECO:0000259" key="2">
    <source>
        <dbReference type="Pfam" id="PF01370"/>
    </source>
</evidence>
<comment type="caution">
    <text evidence="3">The sequence shown here is derived from an EMBL/GenBank/DDBJ whole genome shotgun (WGS) entry which is preliminary data.</text>
</comment>
<dbReference type="Gene3D" id="3.40.50.720">
    <property type="entry name" value="NAD(P)-binding Rossmann-like Domain"/>
    <property type="match status" value="1"/>
</dbReference>
<dbReference type="InterPro" id="IPR001509">
    <property type="entry name" value="Epimerase_deHydtase"/>
</dbReference>
<dbReference type="PANTHER" id="PTHR43725">
    <property type="entry name" value="UDP-GLUCOSE 4-EPIMERASE"/>
    <property type="match status" value="1"/>
</dbReference>
<accession>A0A0W8F1K1</accession>
<dbReference type="AlphaFoldDB" id="A0A0W8F1K1"/>
<gene>
    <name evidence="3" type="ORF">ASZ90_015590</name>
</gene>
<dbReference type="SUPFAM" id="SSF51735">
    <property type="entry name" value="NAD(P)-binding Rossmann-fold domains"/>
    <property type="match status" value="1"/>
</dbReference>
<protein>
    <submittedName>
        <fullName evidence="3">Udp-glucose 4-epimerase</fullName>
        <ecNumber evidence="3">5.1.3.2</ecNumber>
    </submittedName>
</protein>
<keyword evidence="3" id="KW-0413">Isomerase</keyword>
<feature type="domain" description="NAD-dependent epimerase/dehydratase" evidence="2">
    <location>
        <begin position="4"/>
        <end position="237"/>
    </location>
</feature>
<proteinExistence type="inferred from homology"/>
<evidence type="ECO:0000256" key="1">
    <source>
        <dbReference type="ARBA" id="ARBA00007637"/>
    </source>
</evidence>
<dbReference type="EMBL" id="LNQE01001620">
    <property type="protein sequence ID" value="KUG14779.1"/>
    <property type="molecule type" value="Genomic_DNA"/>
</dbReference>
<sequence length="315" mass="34061">MKTVVTGGAGFIGSHLVDALVAQGDAVTVIDNLSTGDLRHIGGHVRSGAVRFVHGDLLSDGWQAAFRDADRIYHIAADPDVRASAGSPAQVFAQNVTATVRVLEAMREAGTREIVFTSTSTVYGEADVIPTPEDYPGMEPISIYGGTKLACEAMISSYAHTYGWRSWAFRFANIIGERSNHGVIWDFVHKLRQNPRELEILGDGKQAKSYFLVSACIDAVLYAVSRSDEPFACFNIGSEDWIDVTSIATIVAEEMGLSGVSFRYTGGDRGWVGDVPRMLLSVEKLRSLGWRPETTSAVSVREAAGALIRDSGSRL</sequence>
<dbReference type="PANTHER" id="PTHR43725:SF53">
    <property type="entry name" value="UDP-ARABINOSE 4-EPIMERASE 1"/>
    <property type="match status" value="1"/>
</dbReference>
<organism evidence="3">
    <name type="scientific">hydrocarbon metagenome</name>
    <dbReference type="NCBI Taxonomy" id="938273"/>
    <lineage>
        <taxon>unclassified sequences</taxon>
        <taxon>metagenomes</taxon>
        <taxon>ecological metagenomes</taxon>
    </lineage>
</organism>
<dbReference type="InterPro" id="IPR036291">
    <property type="entry name" value="NAD(P)-bd_dom_sf"/>
</dbReference>
<evidence type="ECO:0000313" key="3">
    <source>
        <dbReference type="EMBL" id="KUG14779.1"/>
    </source>
</evidence>
<dbReference type="Gene3D" id="3.90.25.10">
    <property type="entry name" value="UDP-galactose 4-epimerase, domain 1"/>
    <property type="match status" value="2"/>
</dbReference>
<dbReference type="EC" id="5.1.3.2" evidence="3"/>